<comment type="caution">
    <text evidence="1">The sequence shown here is derived from an EMBL/GenBank/DDBJ whole genome shotgun (WGS) entry which is preliminary data.</text>
</comment>
<sequence length="1107" mass="124087">MRDQKVQQRSASNASAVRVTEEEDSYDWYDWNHNYQLPTYVDPYLPFAFSSHHDRVGGQVFTKANAQTDADGNSYSLESNTSASDIPSIAQSSAVQSGSASKTHSTADDTSIDWNSIQSALCLASPAGAAALQRLVDRDCQGTLRTIQANATLQDWRKIHDRSGRTLRSLRSVKSLTPLSESATPARILYILANIQVGETTKALGLLSRLLTDAEGQIISEHLGSLILVIQRALAAEPLEERPGRVFAGLVQLFTTRHMGSWKHDANFLNTVALASASITDPLLWLQEESDKARIIPHRTKRKTLLRAISEAAIFAAMHTTSPATLRDLYSKILKLGIKLSPNTLAELSLRFAHLRSRADALKIYYSMGSTKHTDKYASPKLLRMLRQVNEMDEAARALSQTSVSTDPRLFANVLKHCIQRADDNTASKILSLHYPRVLEALNAGLPSTELLQEEGRVLQSLFSAYLDSGELVKSDHVMQTMIAHCVPLNVADLNALLKAFAVRSDTDSAHRVLDHMRSASIAPDLKSYSTLMSLYVNQKDTRAVENIFDEMQKEGIVPDAVAYAILLNAYLEAGDWNRAATAWRGFPEHARVDKSIVNTLMKGMVLLSAPFQEVYRTFTLVSPDPSKAHARTWITLIQSACDGGYLPRARELFDDFIHFSKQPHSDLRVNHFMVSVLVIGHIRHGEISMAKEIYDEMEKEGVMKTSVTYATIIDSALKGQWPMSATRAKELAHRLLEEATTLQREPWKGRGQPVENITVPLIRSAVKTGDMQEVERYFKLATKKGVRPSIPLYTMLMDAYRHAGEYDRVQQVWEGIYALAIEQMGTSAAAGDPPATNMQDRRLCIPLSVYIEAMSSADRHQEVLRVWSELHENGFGFDAHNWNNLAIALARGGDIIRAFEIVENVLIKREEEVQARRHFGMRSESELDTAVQVDLAGEDNTTALQEHLILDPAQRPPNRRHEFRNDVDSYRVLREERSSDLDPSSDSPRFSFDSNLFTRWRPSDIMWRPTYLTIAVLERAYMHLQNGRSVLGLIAGEEEEGDAREELGAGGLDQRSSSQIQNRKGTPLAILTKINTKYAKTVSLIMLHRRKRKDELLRKKANKKTL</sequence>
<evidence type="ECO:0000313" key="1">
    <source>
        <dbReference type="EMBL" id="KAJ9128180.1"/>
    </source>
</evidence>
<proteinExistence type="predicted"/>
<reference evidence="1" key="1">
    <citation type="submission" date="2023-04" db="EMBL/GenBank/DDBJ databases">
        <title>Draft Genome sequencing of Naganishia species isolated from polar environments using Oxford Nanopore Technology.</title>
        <authorList>
            <person name="Leo P."/>
            <person name="Venkateswaran K."/>
        </authorList>
    </citation>
    <scope>NUCLEOTIDE SEQUENCE</scope>
    <source>
        <strain evidence="1">DBVPG 5303</strain>
    </source>
</reference>
<gene>
    <name evidence="1" type="ORF">QFC24_000472</name>
</gene>
<dbReference type="Proteomes" id="UP001234202">
    <property type="component" value="Unassembled WGS sequence"/>
</dbReference>
<accession>A0ACC2XWZ2</accession>
<protein>
    <submittedName>
        <fullName evidence="1">Uncharacterized protein</fullName>
    </submittedName>
</protein>
<dbReference type="EMBL" id="JASBWV010000001">
    <property type="protein sequence ID" value="KAJ9128180.1"/>
    <property type="molecule type" value="Genomic_DNA"/>
</dbReference>
<keyword evidence="2" id="KW-1185">Reference proteome</keyword>
<evidence type="ECO:0000313" key="2">
    <source>
        <dbReference type="Proteomes" id="UP001234202"/>
    </source>
</evidence>
<organism evidence="1 2">
    <name type="scientific">Naganishia onofrii</name>
    <dbReference type="NCBI Taxonomy" id="1851511"/>
    <lineage>
        <taxon>Eukaryota</taxon>
        <taxon>Fungi</taxon>
        <taxon>Dikarya</taxon>
        <taxon>Basidiomycota</taxon>
        <taxon>Agaricomycotina</taxon>
        <taxon>Tremellomycetes</taxon>
        <taxon>Filobasidiales</taxon>
        <taxon>Filobasidiaceae</taxon>
        <taxon>Naganishia</taxon>
    </lineage>
</organism>
<name>A0ACC2XWZ2_9TREE</name>